<feature type="region of interest" description="Disordered" evidence="1">
    <location>
        <begin position="1"/>
        <end position="58"/>
    </location>
</feature>
<sequence>MLCATTMMERKRSPKERIVKKTPSSKAHITRQPLSPRRRQHPAARTKNSREKTPRRIDITPLPRSRLAQKPLGLHYTKDKSSWNTLLYAYMLEMSYLKDVEMRSSPSLPLSSQYEQDMVCDYNTMDSRFAFHMSGGVFGYPHPAFGLSTSGINSFGSSTRSGNTPSCFSAITLSSPVSSQSDAAAISGSTGSMTEGDSKPWTSDIEMDDAPDASTDHVAIAPIVATVTVPVLPLLQPPKPSTTMAATPPIFAGLTYLPSKFLTTETVTPPKPAAMSGDQVSAKLPSAPQIPNPVTSAIALSLTLPSRDEEAAKTPKNLQPPTPADGTKSAVSPPKVEITEPAKYAQMAKEIKPSAISALSDGSTAPIRLILVGSSKPTVPPSTVADTNAPKETSRPKTRPRGRAMVPLVEPGEASKQEVELGMGSFASSHIQSPAAQVSAFSNPHFKQLFSDEIKTLEASLLKQEEIQGSQVIFLLRSLKWVTESHDDGWFEDEIELENDVAYWRGKLNILTARLEKYEGPDVNGIVANTRVQLEKVFVILGGADKLDPEIA</sequence>
<reference evidence="2" key="1">
    <citation type="submission" date="2021-07" db="EMBL/GenBank/DDBJ databases">
        <title>Genome Resource of American Ginseng Black Spot Pathogen Alternaria panax.</title>
        <authorList>
            <person name="Qiu C."/>
            <person name="Wang W."/>
            <person name="Liu Z."/>
        </authorList>
    </citation>
    <scope>NUCLEOTIDE SEQUENCE</scope>
    <source>
        <strain evidence="2">BNCC115425</strain>
    </source>
</reference>
<feature type="region of interest" description="Disordered" evidence="1">
    <location>
        <begin position="307"/>
        <end position="336"/>
    </location>
</feature>
<feature type="compositionally biased region" description="Basic and acidic residues" evidence="1">
    <location>
        <begin position="48"/>
        <end position="58"/>
    </location>
</feature>
<feature type="region of interest" description="Disordered" evidence="1">
    <location>
        <begin position="182"/>
        <end position="202"/>
    </location>
</feature>
<dbReference type="AlphaFoldDB" id="A0AAD4FD00"/>
<evidence type="ECO:0000256" key="1">
    <source>
        <dbReference type="SAM" id="MobiDB-lite"/>
    </source>
</evidence>
<feature type="compositionally biased region" description="Polar residues" evidence="1">
    <location>
        <begin position="182"/>
        <end position="195"/>
    </location>
</feature>
<name>A0AAD4FD00_9PLEO</name>
<organism evidence="2 3">
    <name type="scientific">Alternaria panax</name>
    <dbReference type="NCBI Taxonomy" id="48097"/>
    <lineage>
        <taxon>Eukaryota</taxon>
        <taxon>Fungi</taxon>
        <taxon>Dikarya</taxon>
        <taxon>Ascomycota</taxon>
        <taxon>Pezizomycotina</taxon>
        <taxon>Dothideomycetes</taxon>
        <taxon>Pleosporomycetidae</taxon>
        <taxon>Pleosporales</taxon>
        <taxon>Pleosporineae</taxon>
        <taxon>Pleosporaceae</taxon>
        <taxon>Alternaria</taxon>
        <taxon>Alternaria sect. Panax</taxon>
    </lineage>
</organism>
<dbReference type="Proteomes" id="UP001199106">
    <property type="component" value="Unassembled WGS sequence"/>
</dbReference>
<dbReference type="EMBL" id="JAANER010000007">
    <property type="protein sequence ID" value="KAG9187326.1"/>
    <property type="molecule type" value="Genomic_DNA"/>
</dbReference>
<keyword evidence="3" id="KW-1185">Reference proteome</keyword>
<protein>
    <submittedName>
        <fullName evidence="2">Uncharacterized protein</fullName>
    </submittedName>
</protein>
<evidence type="ECO:0000313" key="3">
    <source>
        <dbReference type="Proteomes" id="UP001199106"/>
    </source>
</evidence>
<proteinExistence type="predicted"/>
<feature type="compositionally biased region" description="Basic and acidic residues" evidence="1">
    <location>
        <begin position="8"/>
        <end position="19"/>
    </location>
</feature>
<evidence type="ECO:0000313" key="2">
    <source>
        <dbReference type="EMBL" id="KAG9187326.1"/>
    </source>
</evidence>
<feature type="region of interest" description="Disordered" evidence="1">
    <location>
        <begin position="374"/>
        <end position="403"/>
    </location>
</feature>
<comment type="caution">
    <text evidence="2">The sequence shown here is derived from an EMBL/GenBank/DDBJ whole genome shotgun (WGS) entry which is preliminary data.</text>
</comment>
<accession>A0AAD4FD00</accession>
<gene>
    <name evidence="2" type="ORF">G6011_05197</name>
</gene>